<feature type="chain" id="PRO_5016366346" evidence="6">
    <location>
        <begin position="22"/>
        <end position="115"/>
    </location>
</feature>
<keyword evidence="3 5" id="KW-1133">Transmembrane helix</keyword>
<dbReference type="RefSeq" id="WP_110038707.1">
    <property type="nucleotide sequence ID" value="NZ_QGTL01000006.1"/>
</dbReference>
<feature type="signal peptide" evidence="6">
    <location>
        <begin position="1"/>
        <end position="21"/>
    </location>
</feature>
<keyword evidence="8" id="KW-1185">Reference proteome</keyword>
<keyword evidence="4 5" id="KW-0472">Membrane</keyword>
<protein>
    <submittedName>
        <fullName evidence="7">DoxX-like protein</fullName>
    </submittedName>
</protein>
<evidence type="ECO:0000256" key="1">
    <source>
        <dbReference type="ARBA" id="ARBA00004141"/>
    </source>
</evidence>
<evidence type="ECO:0000256" key="3">
    <source>
        <dbReference type="ARBA" id="ARBA00022989"/>
    </source>
</evidence>
<sequence>MHTVFVVVTVLAAVAALTAAAVDVVRADWVRENMRHYGVAPWTLTPLAVIKAAGGIGLLVGLFYRPLAIAAAAGLVVYFVCAELTVLRARWYGHLGYPLPYLLLAAGSLVAATLV</sequence>
<feature type="transmembrane region" description="Helical" evidence="5">
    <location>
        <begin position="69"/>
        <end position="89"/>
    </location>
</feature>
<feature type="transmembrane region" description="Helical" evidence="5">
    <location>
        <begin position="44"/>
        <end position="64"/>
    </location>
</feature>
<evidence type="ECO:0000313" key="8">
    <source>
        <dbReference type="Proteomes" id="UP000246410"/>
    </source>
</evidence>
<dbReference type="GO" id="GO:0016020">
    <property type="term" value="C:membrane"/>
    <property type="evidence" value="ECO:0007669"/>
    <property type="project" value="UniProtKB-SubCell"/>
</dbReference>
<dbReference type="EMBL" id="QGTL01000006">
    <property type="protein sequence ID" value="PWV74233.1"/>
    <property type="molecule type" value="Genomic_DNA"/>
</dbReference>
<keyword evidence="6" id="KW-0732">Signal</keyword>
<organism evidence="7 8">
    <name type="scientific">Nocardia neocaledoniensis</name>
    <dbReference type="NCBI Taxonomy" id="236511"/>
    <lineage>
        <taxon>Bacteria</taxon>
        <taxon>Bacillati</taxon>
        <taxon>Actinomycetota</taxon>
        <taxon>Actinomycetes</taxon>
        <taxon>Mycobacteriales</taxon>
        <taxon>Nocardiaceae</taxon>
        <taxon>Nocardia</taxon>
    </lineage>
</organism>
<proteinExistence type="predicted"/>
<evidence type="ECO:0000256" key="6">
    <source>
        <dbReference type="SAM" id="SignalP"/>
    </source>
</evidence>
<evidence type="ECO:0000313" key="7">
    <source>
        <dbReference type="EMBL" id="PWV74233.1"/>
    </source>
</evidence>
<dbReference type="AlphaFoldDB" id="A0A317NH64"/>
<feature type="transmembrane region" description="Helical" evidence="5">
    <location>
        <begin position="95"/>
        <end position="114"/>
    </location>
</feature>
<keyword evidence="2 5" id="KW-0812">Transmembrane</keyword>
<comment type="subcellular location">
    <subcellularLocation>
        <location evidence="1">Membrane</location>
        <topology evidence="1">Multi-pass membrane protein</topology>
    </subcellularLocation>
</comment>
<evidence type="ECO:0000256" key="4">
    <source>
        <dbReference type="ARBA" id="ARBA00023136"/>
    </source>
</evidence>
<name>A0A317NH64_9NOCA</name>
<reference evidence="7 8" key="1">
    <citation type="submission" date="2018-05" db="EMBL/GenBank/DDBJ databases">
        <title>Genomic Encyclopedia of Type Strains, Phase IV (KMG-IV): sequencing the most valuable type-strain genomes for metagenomic binning, comparative biology and taxonomic classification.</title>
        <authorList>
            <person name="Goeker M."/>
        </authorList>
    </citation>
    <scope>NUCLEOTIDE SEQUENCE [LARGE SCALE GENOMIC DNA]</scope>
    <source>
        <strain evidence="7 8">DSM 44717</strain>
    </source>
</reference>
<dbReference type="InterPro" id="IPR032808">
    <property type="entry name" value="DoxX"/>
</dbReference>
<evidence type="ECO:0000256" key="2">
    <source>
        <dbReference type="ARBA" id="ARBA00022692"/>
    </source>
</evidence>
<evidence type="ECO:0000256" key="5">
    <source>
        <dbReference type="SAM" id="Phobius"/>
    </source>
</evidence>
<gene>
    <name evidence="7" type="ORF">DFR69_10644</name>
</gene>
<dbReference type="Proteomes" id="UP000246410">
    <property type="component" value="Unassembled WGS sequence"/>
</dbReference>
<accession>A0A317NH64</accession>
<comment type="caution">
    <text evidence="7">The sequence shown here is derived from an EMBL/GenBank/DDBJ whole genome shotgun (WGS) entry which is preliminary data.</text>
</comment>
<dbReference type="Pfam" id="PF13564">
    <property type="entry name" value="DoxX_2"/>
    <property type="match status" value="1"/>
</dbReference>